<evidence type="ECO:0000313" key="2">
    <source>
        <dbReference type="Proteomes" id="UP000249204"/>
    </source>
</evidence>
<dbReference type="RefSeq" id="WP_111268614.1">
    <property type="nucleotide sequence ID" value="NZ_QKWW01000006.1"/>
</dbReference>
<protein>
    <submittedName>
        <fullName evidence="1">Uncharacterized protein</fullName>
    </submittedName>
</protein>
<accession>A0A2W6QJW7</accession>
<proteinExistence type="predicted"/>
<evidence type="ECO:0000313" key="1">
    <source>
        <dbReference type="EMBL" id="PZT57463.1"/>
    </source>
</evidence>
<gene>
    <name evidence="1" type="ORF">DN757_02060</name>
</gene>
<sequence>MYFILYRKPLEVHWQLYNQESKSREQALVIVAGLKSIEYEAKLLTEDNTDYKSEAEEALRKLKLQTELNRIDQIVRNIN</sequence>
<organism evidence="1 2">
    <name type="scientific">Paenibacillus silvae</name>
    <dbReference type="NCBI Taxonomy" id="1325358"/>
    <lineage>
        <taxon>Bacteria</taxon>
        <taxon>Bacillati</taxon>
        <taxon>Bacillota</taxon>
        <taxon>Bacilli</taxon>
        <taxon>Bacillales</taxon>
        <taxon>Paenibacillaceae</taxon>
        <taxon>Paenibacillus</taxon>
    </lineage>
</organism>
<dbReference type="EMBL" id="QKWW01000006">
    <property type="protein sequence ID" value="PZT57463.1"/>
    <property type="molecule type" value="Genomic_DNA"/>
</dbReference>
<name>A0A2W6QJW7_9BACL</name>
<reference evidence="1 2" key="1">
    <citation type="submission" date="2018-06" db="EMBL/GenBank/DDBJ databases">
        <title>Isolation of heavy metals resistant Paenibacillus silvae NC2 from Gold-Copper mine in ZiJin, China.</title>
        <authorList>
            <person name="Xu J."/>
            <person name="Mazhar H.S."/>
            <person name="Rensing C."/>
        </authorList>
    </citation>
    <scope>NUCLEOTIDE SEQUENCE [LARGE SCALE GENOMIC DNA]</scope>
    <source>
        <strain evidence="1 2">NC2</strain>
    </source>
</reference>
<comment type="caution">
    <text evidence="1">The sequence shown here is derived from an EMBL/GenBank/DDBJ whole genome shotgun (WGS) entry which is preliminary data.</text>
</comment>
<dbReference type="AlphaFoldDB" id="A0A2W6QJW7"/>
<dbReference type="Proteomes" id="UP000249204">
    <property type="component" value="Unassembled WGS sequence"/>
</dbReference>